<reference evidence="1 2" key="1">
    <citation type="submission" date="2015-04" db="EMBL/GenBank/DDBJ databases">
        <title>The draft genome sequence of Roseovarius sp.R12b.</title>
        <authorList>
            <person name="Li G."/>
            <person name="Lai Q."/>
            <person name="Shao Z."/>
            <person name="Yan P."/>
        </authorList>
    </citation>
    <scope>NUCLEOTIDE SEQUENCE [LARGE SCALE GENOMIC DNA]</scope>
    <source>
        <strain evidence="1 2">R12B</strain>
    </source>
</reference>
<protein>
    <submittedName>
        <fullName evidence="1">Uncharacterized protein</fullName>
    </submittedName>
</protein>
<comment type="caution">
    <text evidence="1">The sequence shown here is derived from an EMBL/GenBank/DDBJ whole genome shotgun (WGS) entry which is preliminary data.</text>
</comment>
<sequence>MDIDMSKSKAKKKPSAAGTQIKAADAATIVEDAFGNYLIRAGRLNGDFIARAFPATGSKSQGLIAEASGTSEADAIEALKESLRARSANRTEARRWDERSDSAIPSKEEFIEALRQMKLTDSQLAMLKALAVAGDDGMTLAASTRASGYKSQDTAMKALKRAGSLVGDFLGVEPRSGAATDPKDAREVLGYLIEGESETASVWVMHDELRHAVRSVI</sequence>
<evidence type="ECO:0000313" key="1">
    <source>
        <dbReference type="EMBL" id="KRS13996.1"/>
    </source>
</evidence>
<organism evidence="1 2">
    <name type="scientific">Roseovarius atlanticus</name>
    <dbReference type="NCBI Taxonomy" id="1641875"/>
    <lineage>
        <taxon>Bacteria</taxon>
        <taxon>Pseudomonadati</taxon>
        <taxon>Pseudomonadota</taxon>
        <taxon>Alphaproteobacteria</taxon>
        <taxon>Rhodobacterales</taxon>
        <taxon>Roseobacteraceae</taxon>
        <taxon>Roseovarius</taxon>
    </lineage>
</organism>
<dbReference type="PATRIC" id="fig|1641875.4.peg.3128"/>
<accession>A0A0T5NYS6</accession>
<evidence type="ECO:0000313" key="2">
    <source>
        <dbReference type="Proteomes" id="UP000051295"/>
    </source>
</evidence>
<name>A0A0T5NYS6_9RHOB</name>
<dbReference type="AlphaFoldDB" id="A0A0T5NYS6"/>
<gene>
    <name evidence="1" type="ORF">XM53_05515</name>
</gene>
<keyword evidence="2" id="KW-1185">Reference proteome</keyword>
<dbReference type="RefSeq" id="WP_057791076.1">
    <property type="nucleotide sequence ID" value="NZ_LAXJ01000003.1"/>
</dbReference>
<dbReference type="Proteomes" id="UP000051295">
    <property type="component" value="Unassembled WGS sequence"/>
</dbReference>
<proteinExistence type="predicted"/>
<dbReference type="EMBL" id="LAXJ01000003">
    <property type="protein sequence ID" value="KRS13996.1"/>
    <property type="molecule type" value="Genomic_DNA"/>
</dbReference>